<dbReference type="GO" id="GO:0008408">
    <property type="term" value="F:3'-5' exonuclease activity"/>
    <property type="evidence" value="ECO:0007669"/>
    <property type="project" value="InterPro"/>
</dbReference>
<dbReference type="Pfam" id="PF14579">
    <property type="entry name" value="HHH_6"/>
    <property type="match status" value="1"/>
</dbReference>
<dbReference type="Pfam" id="PF02811">
    <property type="entry name" value="PHP"/>
    <property type="match status" value="1"/>
</dbReference>
<dbReference type="SUPFAM" id="SSF89550">
    <property type="entry name" value="PHP domain-like"/>
    <property type="match status" value="1"/>
</dbReference>
<dbReference type="RefSeq" id="WP_153344011.1">
    <property type="nucleotide sequence ID" value="NZ_WIVE01000030.1"/>
</dbReference>
<dbReference type="InterPro" id="IPR004805">
    <property type="entry name" value="DnaE2/DnaE/PolC"/>
</dbReference>
<evidence type="ECO:0000256" key="5">
    <source>
        <dbReference type="ARBA" id="ARBA00022490"/>
    </source>
</evidence>
<evidence type="ECO:0000256" key="11">
    <source>
        <dbReference type="ARBA" id="ARBA00026073"/>
    </source>
</evidence>
<dbReference type="PANTHER" id="PTHR32294:SF0">
    <property type="entry name" value="DNA POLYMERASE III SUBUNIT ALPHA"/>
    <property type="match status" value="1"/>
</dbReference>
<dbReference type="SMART" id="SM00481">
    <property type="entry name" value="POLIIIAc"/>
    <property type="match status" value="1"/>
</dbReference>
<dbReference type="InterPro" id="IPR016195">
    <property type="entry name" value="Pol/histidinol_Pase-like"/>
</dbReference>
<comment type="subcellular location">
    <subcellularLocation>
        <location evidence="1">Cytoplasm</location>
    </subcellularLocation>
</comment>
<dbReference type="AlphaFoldDB" id="A0A7X2D5A4"/>
<organism evidence="14 15">
    <name type="scientific">Roseospira navarrensis</name>
    <dbReference type="NCBI Taxonomy" id="140058"/>
    <lineage>
        <taxon>Bacteria</taxon>
        <taxon>Pseudomonadati</taxon>
        <taxon>Pseudomonadota</taxon>
        <taxon>Alphaproteobacteria</taxon>
        <taxon>Rhodospirillales</taxon>
        <taxon>Rhodospirillaceae</taxon>
        <taxon>Roseospira</taxon>
    </lineage>
</organism>
<dbReference type="CDD" id="cd04485">
    <property type="entry name" value="DnaE_OBF"/>
    <property type="match status" value="1"/>
</dbReference>
<comment type="function">
    <text evidence="10">DNA polymerase III is a complex, multichain enzyme responsible for most of the replicative synthesis in bacteria. This DNA polymerase also exhibits 3' to 5' exonuclease activity. The alpha chain is the DNA polymerase.</text>
</comment>
<evidence type="ECO:0000259" key="13">
    <source>
        <dbReference type="SMART" id="SM00481"/>
    </source>
</evidence>
<evidence type="ECO:0000256" key="3">
    <source>
        <dbReference type="ARBA" id="ARBA00012417"/>
    </source>
</evidence>
<dbReference type="EMBL" id="WIVE01000030">
    <property type="protein sequence ID" value="MQX36985.1"/>
    <property type="molecule type" value="Genomic_DNA"/>
</dbReference>
<evidence type="ECO:0000256" key="1">
    <source>
        <dbReference type="ARBA" id="ARBA00004496"/>
    </source>
</evidence>
<dbReference type="NCBIfam" id="NF004226">
    <property type="entry name" value="PRK05673.1"/>
    <property type="match status" value="1"/>
</dbReference>
<keyword evidence="9" id="KW-0239">DNA-directed DNA polymerase</keyword>
<dbReference type="NCBIfam" id="TIGR00594">
    <property type="entry name" value="polc"/>
    <property type="match status" value="1"/>
</dbReference>
<dbReference type="InterPro" id="IPR004013">
    <property type="entry name" value="PHP_dom"/>
</dbReference>
<protein>
    <recommendedName>
        <fullName evidence="4">DNA polymerase III subunit alpha</fullName>
        <ecNumber evidence="3">2.7.7.7</ecNumber>
    </recommendedName>
</protein>
<dbReference type="Gene3D" id="1.10.150.870">
    <property type="match status" value="1"/>
</dbReference>
<keyword evidence="7 14" id="KW-0548">Nucleotidyltransferase</keyword>
<dbReference type="EC" id="2.7.7.7" evidence="3"/>
<dbReference type="InterPro" id="IPR029460">
    <property type="entry name" value="DNAPol_HHH"/>
</dbReference>
<keyword evidence="15" id="KW-1185">Reference proteome</keyword>
<keyword evidence="6 14" id="KW-0808">Transferase</keyword>
<dbReference type="CDD" id="cd07433">
    <property type="entry name" value="PHP_PolIIIA_DnaE1"/>
    <property type="match status" value="1"/>
</dbReference>
<dbReference type="GO" id="GO:0005737">
    <property type="term" value="C:cytoplasm"/>
    <property type="evidence" value="ECO:0007669"/>
    <property type="project" value="UniProtKB-SubCell"/>
</dbReference>
<evidence type="ECO:0000256" key="6">
    <source>
        <dbReference type="ARBA" id="ARBA00022679"/>
    </source>
</evidence>
<feature type="domain" description="Polymerase/histidinol phosphatase N-terminal" evidence="13">
    <location>
        <begin position="7"/>
        <end position="74"/>
    </location>
</feature>
<dbReference type="GO" id="GO:0006260">
    <property type="term" value="P:DNA replication"/>
    <property type="evidence" value="ECO:0007669"/>
    <property type="project" value="UniProtKB-KW"/>
</dbReference>
<dbReference type="Gene3D" id="3.20.20.140">
    <property type="entry name" value="Metal-dependent hydrolases"/>
    <property type="match status" value="1"/>
</dbReference>
<sequence>MAHADFVHLRVHTAYSMSEGAIQVKDLVRLCAGQAMPAVAITDTGNLFGALEFSVGCADAGVQPIVGCQVAVRNPDDPSARRRGVGPRDLRRPDPDSVVLLAQSDAGLTNLQALLSKAFLETPSGEKPQVDVTDLEARNAGLILLTGGVGGPVGRLLTEERPDEAAAMLARLAAAFDGRCYVEIQRHGMAAEDRIEPALIDLAYAQALPLVATNEPFFPNRAMFQAHDVLICMSEKTFVDEPDRRRLTAEHYFKSAAEMREVFKDLPEACDNTLVIARRCAVMAERRKPILPHAHQASGRTETEALRDLAHDGLTKRLHKHVFTESQSDADREETARPYRERLDYELGIIESMGFPGYFLIVADFIQWAKEHDIPVGPGRGSGAGSVVAWALTITDLDPIRFNLLFERFLNPERVSMPDFDIDFCQDRRAEVIHYVQGVYGGDKVAQIITFGKLQARAVLRSVGRVLQMPLGFVDKICKMVPNNPAKPVTLPEAIKGEPRLQELQRENEQVARMLDIGVKLEGLYSHASTHAAGVVIGDRPLSELVALYRDPNADMPVTQYNMKWVEQAGLVKFDFLGLKTLTVLDTAVKLLRPREITVDLSALPLDDRPSYDMLGRGETAGVFQLESTGMRDVLRNLKPDTLEDIIAVVALYRPGPMDNIPSYIKRKQGEEPVHFMHEKLEPILRETYGIMIYQEQVMQAAQVLAGYTLGGADLLRRAMGKKIQAEMDKQRSMFCEGAEAQGIPASKASEIFDQIAKFAGYGFNKSHAAAYALVAYQTAFMKANYPVEFMAATMTYDMHNTDKLGAFKVELQRLGIALLGPDINRSEVAFSVEDGAVRYALAGIKNVGEAAMAAVVAERRQNGPFRDLSDFARRLDTRAVNKRLLENLVKAGAFDSLEPNRARVFGAIDTIMRHAQSAAEERTSNQVNLFGGEDRAPALPLPMCSDWNSMDRLAKEREAIGFYLSAHPLDSYGTSLERLSVVPLSALARHVRRGESRGAIRIAVIAGAKKERTGKTGKRYAFVELSDATATLEAVVFSEVLNTARDLLESQKPLLVSVDARVEGEGDDVRLMVQAVESLDVAAAKTVAQLKVYVGEAGPLARVKEILAGDPPGQKKVFVVPRSPDRDVEVELGRRHRLTAETIMALRGVPGVLDVREV</sequence>
<evidence type="ECO:0000256" key="9">
    <source>
        <dbReference type="ARBA" id="ARBA00022932"/>
    </source>
</evidence>
<keyword evidence="8" id="KW-0235">DNA replication</keyword>
<dbReference type="GO" id="GO:0003887">
    <property type="term" value="F:DNA-directed DNA polymerase activity"/>
    <property type="evidence" value="ECO:0007669"/>
    <property type="project" value="UniProtKB-KW"/>
</dbReference>
<dbReference type="InterPro" id="IPR003141">
    <property type="entry name" value="Pol/His_phosphatase_N"/>
</dbReference>
<comment type="caution">
    <text evidence="14">The sequence shown here is derived from an EMBL/GenBank/DDBJ whole genome shotgun (WGS) entry which is preliminary data.</text>
</comment>
<evidence type="ECO:0000256" key="7">
    <source>
        <dbReference type="ARBA" id="ARBA00022695"/>
    </source>
</evidence>
<evidence type="ECO:0000313" key="14">
    <source>
        <dbReference type="EMBL" id="MQX36985.1"/>
    </source>
</evidence>
<comment type="subunit">
    <text evidence="11">DNA polymerase III contains a core (composed of alpha, epsilon and theta chains) that associates with a tau subunit. This core dimerizes to form the POLIII' complex. PolIII' associates with the gamma complex (composed of gamma, delta, delta', psi and chi chains) and with the beta chain to form the complete DNA polymerase III complex.</text>
</comment>
<dbReference type="InterPro" id="IPR040982">
    <property type="entry name" value="DNA_pol3_finger"/>
</dbReference>
<dbReference type="InterPro" id="IPR041931">
    <property type="entry name" value="DNA_pol3_alpha_thumb_dom"/>
</dbReference>
<dbReference type="Gene3D" id="1.10.10.1600">
    <property type="entry name" value="Bacterial DNA polymerase III alpha subunit, thumb domain"/>
    <property type="match status" value="1"/>
</dbReference>
<evidence type="ECO:0000256" key="10">
    <source>
        <dbReference type="ARBA" id="ARBA00025611"/>
    </source>
</evidence>
<evidence type="ECO:0000256" key="4">
    <source>
        <dbReference type="ARBA" id="ARBA00019114"/>
    </source>
</evidence>
<evidence type="ECO:0000256" key="2">
    <source>
        <dbReference type="ARBA" id="ARBA00009496"/>
    </source>
</evidence>
<accession>A0A7X2D5A4</accession>
<dbReference type="InterPro" id="IPR049821">
    <property type="entry name" value="PolIIIA_DnaE1_PHP"/>
</dbReference>
<evidence type="ECO:0000256" key="12">
    <source>
        <dbReference type="ARBA" id="ARBA00049244"/>
    </source>
</evidence>
<dbReference type="Proteomes" id="UP000434582">
    <property type="component" value="Unassembled WGS sequence"/>
</dbReference>
<comment type="similarity">
    <text evidence="2">Belongs to the DNA polymerase type-C family. DnaE subfamily.</text>
</comment>
<dbReference type="OrthoDB" id="9803237at2"/>
<name>A0A7X2D5A4_9PROT</name>
<dbReference type="InterPro" id="IPR011708">
    <property type="entry name" value="DNA_pol3_alpha_NTPase_dom"/>
</dbReference>
<keyword evidence="5" id="KW-0963">Cytoplasm</keyword>
<gene>
    <name evidence="14" type="primary">dnaE</name>
    <name evidence="14" type="ORF">GHC57_10695</name>
</gene>
<dbReference type="Pfam" id="PF17657">
    <property type="entry name" value="DNA_pol3_finger"/>
    <property type="match status" value="1"/>
</dbReference>
<reference evidence="14 15" key="1">
    <citation type="submission" date="2019-10" db="EMBL/GenBank/DDBJ databases">
        <title>Draft whole-genome sequence of the purple nonsulfur photosynthetic bacterium Roseospira navarrensis DSM 15114.</title>
        <authorList>
            <person name="Kyndt J.A."/>
            <person name="Meyer T.E."/>
        </authorList>
    </citation>
    <scope>NUCLEOTIDE SEQUENCE [LARGE SCALE GENOMIC DNA]</scope>
    <source>
        <strain evidence="14 15">DSM 15114</strain>
    </source>
</reference>
<dbReference type="Pfam" id="PF07733">
    <property type="entry name" value="DNA_pol3_alpha"/>
    <property type="match status" value="1"/>
</dbReference>
<evidence type="ECO:0000256" key="8">
    <source>
        <dbReference type="ARBA" id="ARBA00022705"/>
    </source>
</evidence>
<dbReference type="PANTHER" id="PTHR32294">
    <property type="entry name" value="DNA POLYMERASE III SUBUNIT ALPHA"/>
    <property type="match status" value="1"/>
</dbReference>
<proteinExistence type="inferred from homology"/>
<evidence type="ECO:0000313" key="15">
    <source>
        <dbReference type="Proteomes" id="UP000434582"/>
    </source>
</evidence>
<comment type="catalytic activity">
    <reaction evidence="12">
        <text>DNA(n) + a 2'-deoxyribonucleoside 5'-triphosphate = DNA(n+1) + diphosphate</text>
        <dbReference type="Rhea" id="RHEA:22508"/>
        <dbReference type="Rhea" id="RHEA-COMP:17339"/>
        <dbReference type="Rhea" id="RHEA-COMP:17340"/>
        <dbReference type="ChEBI" id="CHEBI:33019"/>
        <dbReference type="ChEBI" id="CHEBI:61560"/>
        <dbReference type="ChEBI" id="CHEBI:173112"/>
        <dbReference type="EC" id="2.7.7.7"/>
    </reaction>
</comment>